<sequence>MASAARSTGSLPVANVQALAEACNDDGGDVQVPERYLSKDPSSAEEVVVVAGDDSACRAIPVIDLRRLLDPESSEEETAKLASACLDWGFFQLINHGIPDEVTGNLMKDVAGFFGQPLDAKKECAQQADSLEGYGQAFVVSEDQKLDWADMLFLIVQPREARDTRFWPTRPASFGDSVDSYSLEASRLAYRLLELMARGVGAADPVSLRRVFEGQTQGMRVNYYPPCRRAADRVLGLSPHTDASGLTLLLQASNGVQGLQVRKDGRWFAVDAIDGALVVNVGDFLEILSNGKFTSVEHRAVVHPTRERMSAALFLYPRQNMRVGPLPEFVNGGKERYGSTDYEEFMKHYFATKLDGRKHLDRLKLEQ</sequence>
<dbReference type="EMBL" id="NCVQ01000180">
    <property type="protein sequence ID" value="PWZ04519.1"/>
    <property type="molecule type" value="Genomic_DNA"/>
</dbReference>
<dbReference type="Proteomes" id="UP000251960">
    <property type="component" value="Unassembled WGS sequence"/>
</dbReference>
<dbReference type="AlphaFoldDB" id="A0A3L6D7J6"/>
<reference evidence="6 7" key="1">
    <citation type="journal article" date="2018" name="Nat. Genet.">
        <title>Extensive intraspecific gene order and gene structural variations between Mo17 and other maize genomes.</title>
        <authorList>
            <person name="Sun S."/>
            <person name="Zhou Y."/>
            <person name="Chen J."/>
            <person name="Shi J."/>
            <person name="Zhao H."/>
            <person name="Zhao H."/>
            <person name="Song W."/>
            <person name="Zhang M."/>
            <person name="Cui Y."/>
            <person name="Dong X."/>
            <person name="Liu H."/>
            <person name="Ma X."/>
            <person name="Jiao Y."/>
            <person name="Wang B."/>
            <person name="Wei X."/>
            <person name="Stein J.C."/>
            <person name="Glaubitz J.C."/>
            <person name="Lu F."/>
            <person name="Yu G."/>
            <person name="Liang C."/>
            <person name="Fengler K."/>
            <person name="Li B."/>
            <person name="Rafalski A."/>
            <person name="Schnable P.S."/>
            <person name="Ware D.H."/>
            <person name="Buckler E.S."/>
            <person name="Lai J."/>
        </authorList>
    </citation>
    <scope>NUCLEOTIDE SEQUENCE [LARGE SCALE GENOMIC DNA]</scope>
    <source>
        <strain evidence="7">cv. Missouri 17</strain>
        <tissue evidence="6">Seedling</tissue>
    </source>
</reference>
<evidence type="ECO:0000256" key="2">
    <source>
        <dbReference type="ARBA" id="ARBA00022723"/>
    </source>
</evidence>
<dbReference type="ExpressionAtlas" id="A0A3L6D7J6">
    <property type="expression patterns" value="baseline and differential"/>
</dbReference>
<accession>A0A3L6D7J6</accession>
<evidence type="ECO:0000256" key="3">
    <source>
        <dbReference type="ARBA" id="ARBA00023002"/>
    </source>
</evidence>
<dbReference type="SUPFAM" id="SSF51197">
    <property type="entry name" value="Clavaminate synthase-like"/>
    <property type="match status" value="1"/>
</dbReference>
<name>A0A3L6D7J6_MAIZE</name>
<dbReference type="Pfam" id="PF14226">
    <property type="entry name" value="DIOX_N"/>
    <property type="match status" value="1"/>
</dbReference>
<dbReference type="GO" id="GO:0016491">
    <property type="term" value="F:oxidoreductase activity"/>
    <property type="evidence" value="ECO:0007669"/>
    <property type="project" value="UniProtKB-KW"/>
</dbReference>
<dbReference type="FunFam" id="2.60.120.330:FF:000099">
    <property type="entry name" value="Protein SRG1"/>
    <property type="match status" value="1"/>
</dbReference>
<dbReference type="PANTHER" id="PTHR47991">
    <property type="entry name" value="OXOGLUTARATE/IRON-DEPENDENT DIOXYGENASE"/>
    <property type="match status" value="1"/>
</dbReference>
<dbReference type="InterPro" id="IPR005123">
    <property type="entry name" value="Oxoglu/Fe-dep_dioxygenase_dom"/>
</dbReference>
<comment type="caution">
    <text evidence="6">The sequence shown here is derived from an EMBL/GenBank/DDBJ whole genome shotgun (WGS) entry which is preliminary data.</text>
</comment>
<protein>
    <submittedName>
        <fullName evidence="6">S-norcoclaurine synthase 1</fullName>
    </submittedName>
</protein>
<dbReference type="Gene3D" id="2.60.120.330">
    <property type="entry name" value="B-lactam Antibiotic, Isopenicillin N Synthase, Chain"/>
    <property type="match status" value="1"/>
</dbReference>
<dbReference type="InterPro" id="IPR026992">
    <property type="entry name" value="DIOX_N"/>
</dbReference>
<evidence type="ECO:0000313" key="7">
    <source>
        <dbReference type="Proteomes" id="UP000251960"/>
    </source>
</evidence>
<dbReference type="Pfam" id="PF03171">
    <property type="entry name" value="2OG-FeII_Oxy"/>
    <property type="match status" value="1"/>
</dbReference>
<comment type="similarity">
    <text evidence="1 5">Belongs to the iron/ascorbate-dependent oxidoreductase family.</text>
</comment>
<keyword evidence="3 5" id="KW-0560">Oxidoreductase</keyword>
<organism evidence="6 7">
    <name type="scientific">Zea mays</name>
    <name type="common">Maize</name>
    <dbReference type="NCBI Taxonomy" id="4577"/>
    <lineage>
        <taxon>Eukaryota</taxon>
        <taxon>Viridiplantae</taxon>
        <taxon>Streptophyta</taxon>
        <taxon>Embryophyta</taxon>
        <taxon>Tracheophyta</taxon>
        <taxon>Spermatophyta</taxon>
        <taxon>Magnoliopsida</taxon>
        <taxon>Liliopsida</taxon>
        <taxon>Poales</taxon>
        <taxon>Poaceae</taxon>
        <taxon>PACMAD clade</taxon>
        <taxon>Panicoideae</taxon>
        <taxon>Andropogonodae</taxon>
        <taxon>Andropogoneae</taxon>
        <taxon>Tripsacinae</taxon>
        <taxon>Zea</taxon>
    </lineage>
</organism>
<proteinExistence type="inferred from homology"/>
<dbReference type="GO" id="GO:0046872">
    <property type="term" value="F:metal ion binding"/>
    <property type="evidence" value="ECO:0007669"/>
    <property type="project" value="UniProtKB-KW"/>
</dbReference>
<dbReference type="InterPro" id="IPR044861">
    <property type="entry name" value="IPNS-like_FE2OG_OXY"/>
</dbReference>
<evidence type="ECO:0000256" key="1">
    <source>
        <dbReference type="ARBA" id="ARBA00008056"/>
    </source>
</evidence>
<evidence type="ECO:0000313" key="6">
    <source>
        <dbReference type="EMBL" id="PWZ04519.1"/>
    </source>
</evidence>
<keyword evidence="2 5" id="KW-0479">Metal-binding</keyword>
<keyword evidence="4 5" id="KW-0408">Iron</keyword>
<evidence type="ECO:0000256" key="5">
    <source>
        <dbReference type="RuleBase" id="RU003682"/>
    </source>
</evidence>
<dbReference type="InterPro" id="IPR050295">
    <property type="entry name" value="Plant_2OG-oxidoreductases"/>
</dbReference>
<dbReference type="SMR" id="A0A3L6D7J6"/>
<gene>
    <name evidence="6" type="ORF">Zm00014a_014896</name>
</gene>
<dbReference type="PROSITE" id="PS51471">
    <property type="entry name" value="FE2OG_OXY"/>
    <property type="match status" value="1"/>
</dbReference>
<dbReference type="InterPro" id="IPR027443">
    <property type="entry name" value="IPNS-like_sf"/>
</dbReference>
<evidence type="ECO:0000256" key="4">
    <source>
        <dbReference type="ARBA" id="ARBA00023004"/>
    </source>
</evidence>